<dbReference type="EMBL" id="JADCUA010000010">
    <property type="protein sequence ID" value="KAH9836634.1"/>
    <property type="molecule type" value="Genomic_DNA"/>
</dbReference>
<evidence type="ECO:0008006" key="4">
    <source>
        <dbReference type="Google" id="ProtNLM"/>
    </source>
</evidence>
<feature type="compositionally biased region" description="Low complexity" evidence="1">
    <location>
        <begin position="405"/>
        <end position="422"/>
    </location>
</feature>
<feature type="region of interest" description="Disordered" evidence="1">
    <location>
        <begin position="36"/>
        <end position="299"/>
    </location>
</feature>
<feature type="compositionally biased region" description="Low complexity" evidence="1">
    <location>
        <begin position="872"/>
        <end position="898"/>
    </location>
</feature>
<feature type="compositionally biased region" description="Polar residues" evidence="1">
    <location>
        <begin position="709"/>
        <end position="719"/>
    </location>
</feature>
<sequence>MASISLSRELSSPRERPAPFSIQEFSDLVSSAFNLVPQAPSSSRPPHPGAPLHASGVLPSPAISCFDADTDDGHFAGSPRKARRSSAKPPMPSEQSPKSRSAFSVLRRVRSRASAALRPANTHLAPPSDAAAHSARPSICSQRTLQSTATMSSYSFLSRPPTPIPTPRTGSPFPDLALSRSRSRSKSLTGPISFLKLTKREPGASSTSPSQPPSAPAAPDTQNLPSFLDTTGYAQRNPQPPAYSRPSTPVAPLNAQGQSRIHTRLPPLRKAKSASTSLFRGKKPKGGRGAEANGATAGAQPRVALDWTMLDSEELFMSPRDPPPVPPLPCVSFTSCSPETGVDEDGELEVPAYVFERRGSATSTCTTSTTASSGSTSSLSERIASMFQSKAKLRARSKLSLAITTATADSSPSTDSTRTWSPVTPTGGFAFPSSSAARVCTQSENGHDTFEEDASKIGRVLTPEPDPFAKADVAIARFSTDVTPRPVSPVAKYGSRRGSRQDDRRARKARSAQQGWDFKDTSPDDVGDSPEVYSRVRGSGSLRRVRRRLPAFMMESPSPKSPIYEFPSSCLIYPARGEDAPQSPLLAGPAARTRANLVSRFSMSTESISSRSSFTESAEHQGLKDVDVDATFVFGSPLPVANADIAVAPGNASRSPSKRATLDVCASPKADQPTVRRSTTRASLPTSPPSAHARYAHCAASVLDVTTKRQASVRTSASEPSPRAHRPSSPFPLVRGISDGSPKGHLEAKLDDEMDTSVGSESADDSGVYSGVVLKDEAHRHDEEAFEDSFVLSGEDLERLPIPALSREKRGLAEEHRAFDTEDDALTPRPTSPAQSFLSVDAPSIEQKGPLEELDLTLTVGLAERDWDRHTTGTSGSSTESSMFFSARSSVESTRNSV</sequence>
<feature type="compositionally biased region" description="Polar residues" evidence="1">
    <location>
        <begin position="675"/>
        <end position="685"/>
    </location>
</feature>
<feature type="compositionally biased region" description="Basic and acidic residues" evidence="1">
    <location>
        <begin position="808"/>
        <end position="820"/>
    </location>
</feature>
<organism evidence="2 3">
    <name type="scientific">Rhodofomes roseus</name>
    <dbReference type="NCBI Taxonomy" id="34475"/>
    <lineage>
        <taxon>Eukaryota</taxon>
        <taxon>Fungi</taxon>
        <taxon>Dikarya</taxon>
        <taxon>Basidiomycota</taxon>
        <taxon>Agaricomycotina</taxon>
        <taxon>Agaricomycetes</taxon>
        <taxon>Polyporales</taxon>
        <taxon>Rhodofomes</taxon>
    </lineage>
</organism>
<reference evidence="2 3" key="1">
    <citation type="journal article" date="2021" name="Environ. Microbiol.">
        <title>Gene family expansions and transcriptome signatures uncover fungal adaptations to wood decay.</title>
        <authorList>
            <person name="Hage H."/>
            <person name="Miyauchi S."/>
            <person name="Viragh M."/>
            <person name="Drula E."/>
            <person name="Min B."/>
            <person name="Chaduli D."/>
            <person name="Navarro D."/>
            <person name="Favel A."/>
            <person name="Norest M."/>
            <person name="Lesage-Meessen L."/>
            <person name="Balint B."/>
            <person name="Merenyi Z."/>
            <person name="de Eugenio L."/>
            <person name="Morin E."/>
            <person name="Martinez A.T."/>
            <person name="Baldrian P."/>
            <person name="Stursova M."/>
            <person name="Martinez M.J."/>
            <person name="Novotny C."/>
            <person name="Magnuson J.K."/>
            <person name="Spatafora J.W."/>
            <person name="Maurice S."/>
            <person name="Pangilinan J."/>
            <person name="Andreopoulos W."/>
            <person name="LaButti K."/>
            <person name="Hundley H."/>
            <person name="Na H."/>
            <person name="Kuo A."/>
            <person name="Barry K."/>
            <person name="Lipzen A."/>
            <person name="Henrissat B."/>
            <person name="Riley R."/>
            <person name="Ahrendt S."/>
            <person name="Nagy L.G."/>
            <person name="Grigoriev I.V."/>
            <person name="Martin F."/>
            <person name="Rosso M.N."/>
        </authorList>
    </citation>
    <scope>NUCLEOTIDE SEQUENCE [LARGE SCALE GENOMIC DNA]</scope>
    <source>
        <strain evidence="2 3">CIRM-BRFM 1785</strain>
    </source>
</reference>
<feature type="region of interest" description="Disordered" evidence="1">
    <location>
        <begin position="405"/>
        <end position="451"/>
    </location>
</feature>
<dbReference type="RefSeq" id="XP_047778872.1">
    <property type="nucleotide sequence ID" value="XM_047919044.1"/>
</dbReference>
<feature type="compositionally biased region" description="Basic residues" evidence="1">
    <location>
        <begin position="261"/>
        <end position="272"/>
    </location>
</feature>
<feature type="compositionally biased region" description="Basic and acidic residues" evidence="1">
    <location>
        <begin position="742"/>
        <end position="751"/>
    </location>
</feature>
<feature type="region of interest" description="Disordered" evidence="1">
    <location>
        <begin position="709"/>
        <end position="768"/>
    </location>
</feature>
<protein>
    <recommendedName>
        <fullName evidence="4">Proteophosphoglycan ppg4</fullName>
    </recommendedName>
</protein>
<comment type="caution">
    <text evidence="2">The sequence shown here is derived from an EMBL/GenBank/DDBJ whole genome shotgun (WGS) entry which is preliminary data.</text>
</comment>
<evidence type="ECO:0000313" key="2">
    <source>
        <dbReference type="EMBL" id="KAH9836634.1"/>
    </source>
</evidence>
<feature type="compositionally biased region" description="Polar residues" evidence="1">
    <location>
        <begin position="220"/>
        <end position="237"/>
    </location>
</feature>
<gene>
    <name evidence="2" type="ORF">C8Q71DRAFT_51013</name>
</gene>
<feature type="compositionally biased region" description="Low complexity" evidence="1">
    <location>
        <begin position="99"/>
        <end position="120"/>
    </location>
</feature>
<feature type="region of interest" description="Disordered" evidence="1">
    <location>
        <begin position="867"/>
        <end position="898"/>
    </location>
</feature>
<name>A0ABQ8KFS9_9APHY</name>
<feature type="region of interest" description="Disordered" evidence="1">
    <location>
        <begin position="648"/>
        <end position="692"/>
    </location>
</feature>
<feature type="compositionally biased region" description="Polar residues" evidence="1">
    <location>
        <begin position="432"/>
        <end position="444"/>
    </location>
</feature>
<keyword evidence="3" id="KW-1185">Reference proteome</keyword>
<evidence type="ECO:0000256" key="1">
    <source>
        <dbReference type="SAM" id="MobiDB-lite"/>
    </source>
</evidence>
<feature type="region of interest" description="Disordered" evidence="1">
    <location>
        <begin position="485"/>
        <end position="535"/>
    </location>
</feature>
<proteinExistence type="predicted"/>
<dbReference type="GeneID" id="71999776"/>
<feature type="compositionally biased region" description="Polar residues" evidence="1">
    <location>
        <begin position="139"/>
        <end position="156"/>
    </location>
</feature>
<evidence type="ECO:0000313" key="3">
    <source>
        <dbReference type="Proteomes" id="UP000814176"/>
    </source>
</evidence>
<dbReference type="Proteomes" id="UP000814176">
    <property type="component" value="Unassembled WGS sequence"/>
</dbReference>
<feature type="region of interest" description="Disordered" evidence="1">
    <location>
        <begin position="808"/>
        <end position="851"/>
    </location>
</feature>
<accession>A0ABQ8KFS9</accession>